<reference evidence="2 3" key="1">
    <citation type="journal article" date="2018" name="Mol. Plant">
        <title>The genome of Artemisia annua provides insight into the evolution of Asteraceae family and artemisinin biosynthesis.</title>
        <authorList>
            <person name="Shen Q."/>
            <person name="Zhang L."/>
            <person name="Liao Z."/>
            <person name="Wang S."/>
            <person name="Yan T."/>
            <person name="Shi P."/>
            <person name="Liu M."/>
            <person name="Fu X."/>
            <person name="Pan Q."/>
            <person name="Wang Y."/>
            <person name="Lv Z."/>
            <person name="Lu X."/>
            <person name="Zhang F."/>
            <person name="Jiang W."/>
            <person name="Ma Y."/>
            <person name="Chen M."/>
            <person name="Hao X."/>
            <person name="Li L."/>
            <person name="Tang Y."/>
            <person name="Lv G."/>
            <person name="Zhou Y."/>
            <person name="Sun X."/>
            <person name="Brodelius P.E."/>
            <person name="Rose J.K.C."/>
            <person name="Tang K."/>
        </authorList>
    </citation>
    <scope>NUCLEOTIDE SEQUENCE [LARGE SCALE GENOMIC DNA]</scope>
    <source>
        <strain evidence="3">cv. Huhao1</strain>
        <tissue evidence="2">Leaf</tissue>
    </source>
</reference>
<dbReference type="InterPro" id="IPR001623">
    <property type="entry name" value="DnaJ_domain"/>
</dbReference>
<dbReference type="PRINTS" id="PR00625">
    <property type="entry name" value="JDOMAIN"/>
</dbReference>
<evidence type="ECO:0000313" key="3">
    <source>
        <dbReference type="Proteomes" id="UP000245207"/>
    </source>
</evidence>
<dbReference type="PANTHER" id="PTHR44137">
    <property type="entry name" value="BNAC03G44070D PROTEIN"/>
    <property type="match status" value="1"/>
</dbReference>
<dbReference type="AlphaFoldDB" id="A0A2U1MVI5"/>
<gene>
    <name evidence="2" type="ORF">CTI12_AA335720</name>
</gene>
<sequence>MFQSGDHGCARAPILVLSEKTPSVTRRLIIGIDSKRLGKTCLDFYALLGVNPSTDDETVRKNYPKLALSLNPDKNKSVGEDMAFKYILEAWGQLYDKSKRSAYDDRRNTA</sequence>
<dbReference type="Gene3D" id="1.10.287.110">
    <property type="entry name" value="DnaJ domain"/>
    <property type="match status" value="1"/>
</dbReference>
<dbReference type="OrthoDB" id="10250354at2759"/>
<dbReference type="PROSITE" id="PS50076">
    <property type="entry name" value="DNAJ_2"/>
    <property type="match status" value="1"/>
</dbReference>
<proteinExistence type="predicted"/>
<protein>
    <submittedName>
        <fullName evidence="2">DnaJ domain-containing protein</fullName>
    </submittedName>
</protein>
<evidence type="ECO:0000259" key="1">
    <source>
        <dbReference type="PROSITE" id="PS50076"/>
    </source>
</evidence>
<dbReference type="Proteomes" id="UP000245207">
    <property type="component" value="Unassembled WGS sequence"/>
</dbReference>
<evidence type="ECO:0000313" key="2">
    <source>
        <dbReference type="EMBL" id="PWA65278.1"/>
    </source>
</evidence>
<dbReference type="STRING" id="35608.A0A2U1MVI5"/>
<dbReference type="PANTHER" id="PTHR44137:SF32">
    <property type="entry name" value="DNAJ HEAT SHOCK AMINO-TERMINAL DOMAIN PROTEIN"/>
    <property type="match status" value="1"/>
</dbReference>
<name>A0A2U1MVI5_ARTAN</name>
<dbReference type="CDD" id="cd06257">
    <property type="entry name" value="DnaJ"/>
    <property type="match status" value="1"/>
</dbReference>
<keyword evidence="3" id="KW-1185">Reference proteome</keyword>
<dbReference type="EMBL" id="PKPP01004257">
    <property type="protein sequence ID" value="PWA65278.1"/>
    <property type="molecule type" value="Genomic_DNA"/>
</dbReference>
<dbReference type="Pfam" id="PF00226">
    <property type="entry name" value="DnaJ"/>
    <property type="match status" value="1"/>
</dbReference>
<dbReference type="InterPro" id="IPR036869">
    <property type="entry name" value="J_dom_sf"/>
</dbReference>
<feature type="domain" description="J" evidence="1">
    <location>
        <begin position="43"/>
        <end position="107"/>
    </location>
</feature>
<accession>A0A2U1MVI5</accession>
<dbReference type="SUPFAM" id="SSF46565">
    <property type="entry name" value="Chaperone J-domain"/>
    <property type="match status" value="1"/>
</dbReference>
<dbReference type="SMART" id="SM00271">
    <property type="entry name" value="DnaJ"/>
    <property type="match status" value="1"/>
</dbReference>
<comment type="caution">
    <text evidence="2">The sequence shown here is derived from an EMBL/GenBank/DDBJ whole genome shotgun (WGS) entry which is preliminary data.</text>
</comment>
<organism evidence="2 3">
    <name type="scientific">Artemisia annua</name>
    <name type="common">Sweet wormwood</name>
    <dbReference type="NCBI Taxonomy" id="35608"/>
    <lineage>
        <taxon>Eukaryota</taxon>
        <taxon>Viridiplantae</taxon>
        <taxon>Streptophyta</taxon>
        <taxon>Embryophyta</taxon>
        <taxon>Tracheophyta</taxon>
        <taxon>Spermatophyta</taxon>
        <taxon>Magnoliopsida</taxon>
        <taxon>eudicotyledons</taxon>
        <taxon>Gunneridae</taxon>
        <taxon>Pentapetalae</taxon>
        <taxon>asterids</taxon>
        <taxon>campanulids</taxon>
        <taxon>Asterales</taxon>
        <taxon>Asteraceae</taxon>
        <taxon>Asteroideae</taxon>
        <taxon>Anthemideae</taxon>
        <taxon>Artemisiinae</taxon>
        <taxon>Artemisia</taxon>
    </lineage>
</organism>